<keyword evidence="2" id="KW-1185">Reference proteome</keyword>
<protein>
    <submittedName>
        <fullName evidence="1">Uncharacterized protein</fullName>
    </submittedName>
</protein>
<proteinExistence type="predicted"/>
<dbReference type="AlphaFoldDB" id="A0A4V2RWB4"/>
<dbReference type="EMBL" id="SLWL01000030">
    <property type="protein sequence ID" value="TCO07598.1"/>
    <property type="molecule type" value="Genomic_DNA"/>
</dbReference>
<evidence type="ECO:0000313" key="2">
    <source>
        <dbReference type="Proteomes" id="UP000294881"/>
    </source>
</evidence>
<organism evidence="1 2">
    <name type="scientific">Camelimonas lactis</name>
    <dbReference type="NCBI Taxonomy" id="659006"/>
    <lineage>
        <taxon>Bacteria</taxon>
        <taxon>Pseudomonadati</taxon>
        <taxon>Pseudomonadota</taxon>
        <taxon>Alphaproteobacteria</taxon>
        <taxon>Hyphomicrobiales</taxon>
        <taxon>Chelatococcaceae</taxon>
        <taxon>Camelimonas</taxon>
    </lineage>
</organism>
<dbReference type="OrthoDB" id="8218661at2"/>
<comment type="caution">
    <text evidence="1">The sequence shown here is derived from an EMBL/GenBank/DDBJ whole genome shotgun (WGS) entry which is preliminary data.</text>
</comment>
<gene>
    <name evidence="1" type="ORF">EV666_1309</name>
</gene>
<sequence length="316" mass="35048">MADITFVSPEATKTGDRVERGWIAATPAEKPWPDHPLPAKSRAKLERAKSELEAARTAYFSAQERMRDADRREAIVRHTQANRHNAVGVTPQGRVELDRVAVERNFTRDAIERAEAQMRGYAFVHAVERWIADALHLSTLARHIDLPPVRSKDFRRDVASVRAEIAALADEWEAAENAPVPAHQLRTDAVAEIERVAASGALSISKTSRDGAPLGLSKRLATWKVGDTIAGDAGASLFTWILRDQLVARVDDIVRGLDLTGAMTDRERAQEFERIAREKLAAERREEALIVAAEADGLHIPRRADIDPRAFLEIDA</sequence>
<evidence type="ECO:0000313" key="1">
    <source>
        <dbReference type="EMBL" id="TCO07598.1"/>
    </source>
</evidence>
<reference evidence="1 2" key="1">
    <citation type="submission" date="2019-03" db="EMBL/GenBank/DDBJ databases">
        <title>Genomic Encyclopedia of Type Strains, Phase IV (KMG-IV): sequencing the most valuable type-strain genomes for metagenomic binning, comparative biology and taxonomic classification.</title>
        <authorList>
            <person name="Goeker M."/>
        </authorList>
    </citation>
    <scope>NUCLEOTIDE SEQUENCE [LARGE SCALE GENOMIC DNA]</scope>
    <source>
        <strain evidence="1 2">DSM 22958</strain>
    </source>
</reference>
<dbReference type="RefSeq" id="WP_132010821.1">
    <property type="nucleotide sequence ID" value="NZ_JBHUNN010000003.1"/>
</dbReference>
<dbReference type="Proteomes" id="UP000294881">
    <property type="component" value="Unassembled WGS sequence"/>
</dbReference>
<name>A0A4V2RWB4_9HYPH</name>
<accession>A0A4V2RWB4</accession>